<sequence>MHGWVFLTEDPAGRLTEDAFRERFPRQEISYQPVPGALGSYGRCGHALVSHDTHDGVVTLMRQVSDFNRGRG</sequence>
<evidence type="ECO:0000313" key="2">
    <source>
        <dbReference type="Proteomes" id="UP001501074"/>
    </source>
</evidence>
<proteinExistence type="predicted"/>
<dbReference type="EMBL" id="BAAAZO010000012">
    <property type="protein sequence ID" value="GAA3634510.1"/>
    <property type="molecule type" value="Genomic_DNA"/>
</dbReference>
<evidence type="ECO:0000313" key="1">
    <source>
        <dbReference type="EMBL" id="GAA3634510.1"/>
    </source>
</evidence>
<gene>
    <name evidence="1" type="ORF">GCM10022223_61030</name>
</gene>
<protein>
    <submittedName>
        <fullName evidence="1">Uncharacterized protein</fullName>
    </submittedName>
</protein>
<organism evidence="1 2">
    <name type="scientific">Kineosporia mesophila</name>
    <dbReference type="NCBI Taxonomy" id="566012"/>
    <lineage>
        <taxon>Bacteria</taxon>
        <taxon>Bacillati</taxon>
        <taxon>Actinomycetota</taxon>
        <taxon>Actinomycetes</taxon>
        <taxon>Kineosporiales</taxon>
        <taxon>Kineosporiaceae</taxon>
        <taxon>Kineosporia</taxon>
    </lineage>
</organism>
<reference evidence="2" key="1">
    <citation type="journal article" date="2019" name="Int. J. Syst. Evol. Microbiol.">
        <title>The Global Catalogue of Microorganisms (GCM) 10K type strain sequencing project: providing services to taxonomists for standard genome sequencing and annotation.</title>
        <authorList>
            <consortium name="The Broad Institute Genomics Platform"/>
            <consortium name="The Broad Institute Genome Sequencing Center for Infectious Disease"/>
            <person name="Wu L."/>
            <person name="Ma J."/>
        </authorList>
    </citation>
    <scope>NUCLEOTIDE SEQUENCE [LARGE SCALE GENOMIC DNA]</scope>
    <source>
        <strain evidence="2">JCM 16902</strain>
    </source>
</reference>
<dbReference type="Proteomes" id="UP001501074">
    <property type="component" value="Unassembled WGS sequence"/>
</dbReference>
<name>A0ABP7AJZ0_9ACTN</name>
<keyword evidence="2" id="KW-1185">Reference proteome</keyword>
<comment type="caution">
    <text evidence="1">The sequence shown here is derived from an EMBL/GenBank/DDBJ whole genome shotgun (WGS) entry which is preliminary data.</text>
</comment>
<accession>A0ABP7AJZ0</accession>